<dbReference type="PANTHER" id="PTHR11096:SF0">
    <property type="entry name" value="RNA 3'-TERMINAL PHOSPHATE CYCLASE"/>
    <property type="match status" value="1"/>
</dbReference>
<dbReference type="InterPro" id="IPR036553">
    <property type="entry name" value="RPTC_insert"/>
</dbReference>
<organism evidence="13 14">
    <name type="scientific">Asbolus verrucosus</name>
    <name type="common">Desert ironclad beetle</name>
    <dbReference type="NCBI Taxonomy" id="1661398"/>
    <lineage>
        <taxon>Eukaryota</taxon>
        <taxon>Metazoa</taxon>
        <taxon>Ecdysozoa</taxon>
        <taxon>Arthropoda</taxon>
        <taxon>Hexapoda</taxon>
        <taxon>Insecta</taxon>
        <taxon>Pterygota</taxon>
        <taxon>Neoptera</taxon>
        <taxon>Endopterygota</taxon>
        <taxon>Coleoptera</taxon>
        <taxon>Polyphaga</taxon>
        <taxon>Cucujiformia</taxon>
        <taxon>Tenebrionidae</taxon>
        <taxon>Pimeliinae</taxon>
        <taxon>Asbolus</taxon>
    </lineage>
</organism>
<dbReference type="EC" id="6.5.1.4" evidence="2"/>
<protein>
    <recommendedName>
        <fullName evidence="3">RNA 3'-terminal phosphate cyclase</fullName>
        <ecNumber evidence="2">6.5.1.4</ecNumber>
    </recommendedName>
    <alternativeName>
        <fullName evidence="7">RNA terminal phosphate cyclase domain-containing protein 1</fullName>
    </alternativeName>
</protein>
<evidence type="ECO:0000256" key="4">
    <source>
        <dbReference type="ARBA" id="ARBA00022598"/>
    </source>
</evidence>
<dbReference type="FunFam" id="3.30.360.20:FF:000002">
    <property type="entry name" value="RNA terminal phosphate cyclase-like 1"/>
    <property type="match status" value="1"/>
</dbReference>
<dbReference type="InterPro" id="IPR020719">
    <property type="entry name" value="RNA3'_term_phos_cycl-like_CS"/>
</dbReference>
<feature type="binding site" evidence="10">
    <location>
        <begin position="292"/>
        <end position="296"/>
    </location>
    <ligand>
        <name>ATP</name>
        <dbReference type="ChEBI" id="CHEBI:30616"/>
    </ligand>
</feature>
<gene>
    <name evidence="13" type="ORF">BDFB_009710</name>
</gene>
<evidence type="ECO:0000259" key="11">
    <source>
        <dbReference type="Pfam" id="PF01137"/>
    </source>
</evidence>
<evidence type="ECO:0000313" key="13">
    <source>
        <dbReference type="EMBL" id="RZC42207.1"/>
    </source>
</evidence>
<dbReference type="GO" id="GO:0006396">
    <property type="term" value="P:RNA processing"/>
    <property type="evidence" value="ECO:0007669"/>
    <property type="project" value="InterPro"/>
</dbReference>
<dbReference type="PANTHER" id="PTHR11096">
    <property type="entry name" value="RNA 3' TERMINAL PHOSPHATE CYCLASE"/>
    <property type="match status" value="1"/>
</dbReference>
<dbReference type="InterPro" id="IPR013792">
    <property type="entry name" value="RNA3'P_cycl/enolpyr_Trfase_a/b"/>
</dbReference>
<dbReference type="Gene3D" id="3.65.10.20">
    <property type="entry name" value="RNA 3'-terminal phosphate cyclase domain"/>
    <property type="match status" value="1"/>
</dbReference>
<keyword evidence="10" id="KW-0067">ATP-binding</keyword>
<keyword evidence="4" id="KW-0436">Ligase</keyword>
<dbReference type="InterPro" id="IPR037136">
    <property type="entry name" value="RNA3'_phos_cyclase_dom_sf"/>
</dbReference>
<feature type="domain" description="RNA 3'-terminal phosphate cyclase" evidence="11">
    <location>
        <begin position="13"/>
        <end position="332"/>
    </location>
</feature>
<comment type="similarity">
    <text evidence="1">Belongs to the RNA 3'-terminal cyclase family. Type 1 subfamily.</text>
</comment>
<sequence length="353" mass="38329">MSCSLREIDGSILEGGGQILRIALTLSVIKRIPIRIINIRAGRSKPGLMEQHLKGIELLRDLSNARIKGASLGSTEVEFWPDKVAGGNYEARVKTAGSISLLLQAALPCALFADSRVTLRLFGGTNAEMAPQIDYTTEVFRPILEKFGGSFDFDLIRRGYFPKGGGEVVINIEPIFKLDPVNMTKRGYITSVFGWSFVAGTLPIKLSHLMADSAVHTLKQFHSNIKIERYKEDRNMAPDNCSGVILVAETSTGCILGGSALGKRNESAEETGKRAAQELAKAIEEGACVDGHTQDQLIVFMALAQGRSSVKVGEITMHTKTAIFVAEKMTDVWATFEIVPEGSCNIIHCTAAK</sequence>
<evidence type="ECO:0000313" key="14">
    <source>
        <dbReference type="Proteomes" id="UP000292052"/>
    </source>
</evidence>
<dbReference type="GO" id="GO:0005524">
    <property type="term" value="F:ATP binding"/>
    <property type="evidence" value="ECO:0007669"/>
    <property type="project" value="UniProtKB-KW"/>
</dbReference>
<dbReference type="SUPFAM" id="SSF52913">
    <property type="entry name" value="RNA 3'-terminal phosphate cyclase, RPTC, insert domain"/>
    <property type="match status" value="1"/>
</dbReference>
<evidence type="ECO:0000256" key="1">
    <source>
        <dbReference type="ARBA" id="ARBA00009206"/>
    </source>
</evidence>
<comment type="caution">
    <text evidence="13">The sequence shown here is derived from an EMBL/GenBank/DDBJ whole genome shotgun (WGS) entry which is preliminary data.</text>
</comment>
<comment type="function">
    <text evidence="8">Catalyzes the conversion of 3'-phosphate to a 2',3'-cyclic phosphodiester at the end of RNA. The mechanism of action of the enzyme occurs in 3 steps: (A) adenylation of the enzyme by ATP; (B) transfer of adenylate to an RNA-N3'P to produce RNA-N3'PP5'A; (C) and attack of the adjacent 2'-hydroxyl on the 3'-phosphorus in the diester linkage to produce the cyclic end product. Likely functions in some aspects of cellular RNA processing. Function plays an important role in regulating axon regeneration by inhibiting central nervous system (CNS) axon regeneration following optic nerve injury.</text>
</comment>
<dbReference type="InterPro" id="IPR017770">
    <property type="entry name" value="RNA3'_term_phos_cyc_type_1"/>
</dbReference>
<reference evidence="13 14" key="1">
    <citation type="submission" date="2017-03" db="EMBL/GenBank/DDBJ databases">
        <title>Genome of the blue death feigning beetle - Asbolus verrucosus.</title>
        <authorList>
            <person name="Rider S.D."/>
        </authorList>
    </citation>
    <scope>NUCLEOTIDE SEQUENCE [LARGE SCALE GENOMIC DNA]</scope>
    <source>
        <strain evidence="13">Butters</strain>
        <tissue evidence="13">Head and leg muscle</tissue>
    </source>
</reference>
<evidence type="ECO:0000256" key="9">
    <source>
        <dbReference type="PIRSR" id="PIRSR005378-1"/>
    </source>
</evidence>
<dbReference type="InterPro" id="IPR023797">
    <property type="entry name" value="RNA3'_phos_cyclase_dom"/>
</dbReference>
<evidence type="ECO:0000256" key="3">
    <source>
        <dbReference type="ARBA" id="ARBA00021428"/>
    </source>
</evidence>
<dbReference type="Gene3D" id="3.30.360.20">
    <property type="entry name" value="RNA 3'-terminal phosphate cyclase, insert domain"/>
    <property type="match status" value="1"/>
</dbReference>
<dbReference type="OrthoDB" id="25029at2759"/>
<dbReference type="Proteomes" id="UP000292052">
    <property type="component" value="Unassembled WGS sequence"/>
</dbReference>
<dbReference type="InterPro" id="IPR013791">
    <property type="entry name" value="RNA3'-term_phos_cycl_insert"/>
</dbReference>
<dbReference type="NCBIfam" id="TIGR03399">
    <property type="entry name" value="RNA_3prim_cycl"/>
    <property type="match status" value="1"/>
</dbReference>
<dbReference type="Pfam" id="PF05189">
    <property type="entry name" value="RTC_insert"/>
    <property type="match status" value="1"/>
</dbReference>
<feature type="active site" description="Tele-AMP-histidine intermediate" evidence="9">
    <location>
        <position position="318"/>
    </location>
</feature>
<keyword evidence="5 10" id="KW-0547">Nucleotide-binding</keyword>
<evidence type="ECO:0000256" key="8">
    <source>
        <dbReference type="ARBA" id="ARBA00045867"/>
    </source>
</evidence>
<dbReference type="PIRSF" id="PIRSF005378">
    <property type="entry name" value="RNA3'_term_phos_cycl_euk"/>
    <property type="match status" value="1"/>
</dbReference>
<comment type="catalytic activity">
    <reaction evidence="6">
        <text>a 3'-end 3'-phospho-ribonucleotide-RNA + ATP = a 3'-end 2',3'-cyclophospho-ribonucleotide-RNA + AMP + diphosphate</text>
        <dbReference type="Rhea" id="RHEA:23976"/>
        <dbReference type="Rhea" id="RHEA-COMP:10463"/>
        <dbReference type="Rhea" id="RHEA-COMP:10464"/>
        <dbReference type="ChEBI" id="CHEBI:30616"/>
        <dbReference type="ChEBI" id="CHEBI:33019"/>
        <dbReference type="ChEBI" id="CHEBI:83062"/>
        <dbReference type="ChEBI" id="CHEBI:83064"/>
        <dbReference type="ChEBI" id="CHEBI:456215"/>
        <dbReference type="EC" id="6.5.1.4"/>
    </reaction>
</comment>
<dbReference type="HAMAP" id="MF_00200">
    <property type="entry name" value="RTC"/>
    <property type="match status" value="1"/>
</dbReference>
<accession>A0A482WBM4</accession>
<name>A0A482WBM4_ASBVE</name>
<dbReference type="SUPFAM" id="SSF55205">
    <property type="entry name" value="EPT/RTPC-like"/>
    <property type="match status" value="2"/>
</dbReference>
<dbReference type="PROSITE" id="PS01287">
    <property type="entry name" value="RTC"/>
    <property type="match status" value="1"/>
</dbReference>
<dbReference type="Pfam" id="PF01137">
    <property type="entry name" value="RTC"/>
    <property type="match status" value="1"/>
</dbReference>
<dbReference type="GO" id="GO:0003963">
    <property type="term" value="F:RNA-3'-phosphate cyclase activity"/>
    <property type="evidence" value="ECO:0007669"/>
    <property type="project" value="UniProtKB-EC"/>
</dbReference>
<proteinExistence type="inferred from homology"/>
<evidence type="ECO:0000256" key="6">
    <source>
        <dbReference type="ARBA" id="ARBA00024481"/>
    </source>
</evidence>
<dbReference type="STRING" id="1661398.A0A482WBM4"/>
<dbReference type="EMBL" id="QDEB01009964">
    <property type="protein sequence ID" value="RZC42207.1"/>
    <property type="molecule type" value="Genomic_DNA"/>
</dbReference>
<feature type="domain" description="RNA 3'-terminal phosphate cyclase insert" evidence="12">
    <location>
        <begin position="184"/>
        <end position="284"/>
    </location>
</feature>
<feature type="binding site" evidence="10">
    <location>
        <position position="104"/>
    </location>
    <ligand>
        <name>ATP</name>
        <dbReference type="ChEBI" id="CHEBI:30616"/>
    </ligand>
</feature>
<dbReference type="AlphaFoldDB" id="A0A482WBM4"/>
<keyword evidence="14" id="KW-1185">Reference proteome</keyword>
<dbReference type="GO" id="GO:0005634">
    <property type="term" value="C:nucleus"/>
    <property type="evidence" value="ECO:0007669"/>
    <property type="project" value="TreeGrafter"/>
</dbReference>
<evidence type="ECO:0000256" key="5">
    <source>
        <dbReference type="ARBA" id="ARBA00022741"/>
    </source>
</evidence>
<dbReference type="InterPro" id="IPR000228">
    <property type="entry name" value="RNA3'_term_phos_cyc"/>
</dbReference>
<evidence type="ECO:0000256" key="7">
    <source>
        <dbReference type="ARBA" id="ARBA00032543"/>
    </source>
</evidence>
<evidence type="ECO:0000259" key="12">
    <source>
        <dbReference type="Pfam" id="PF05189"/>
    </source>
</evidence>
<evidence type="ECO:0000256" key="2">
    <source>
        <dbReference type="ARBA" id="ARBA00012725"/>
    </source>
</evidence>
<evidence type="ECO:0000256" key="10">
    <source>
        <dbReference type="PIRSR" id="PIRSR005378-2"/>
    </source>
</evidence>